<reference evidence="2 3" key="1">
    <citation type="submission" date="2022-12" db="EMBL/GenBank/DDBJ databases">
        <title>Two new species, Stenotrophomonas aracearum and Stenotrophomonas oahuensis, isolated from Anthurium (Araceae family) in Hawaii.</title>
        <authorList>
            <person name="Chunag S.C."/>
            <person name="Dobhal S."/>
            <person name="Alvarez A."/>
            <person name="Arif M."/>
        </authorList>
    </citation>
    <scope>NUCLEOTIDE SEQUENCE [LARGE SCALE GENOMIC DNA]</scope>
    <source>
        <strain evidence="2 3">A5586</strain>
    </source>
</reference>
<dbReference type="Proteomes" id="UP001302072">
    <property type="component" value="Chromosome"/>
</dbReference>
<dbReference type="EMBL" id="CP115541">
    <property type="protein sequence ID" value="WNH51271.1"/>
    <property type="molecule type" value="Genomic_DNA"/>
</dbReference>
<protein>
    <submittedName>
        <fullName evidence="2">Uncharacterized protein</fullName>
    </submittedName>
</protein>
<dbReference type="RefSeq" id="WP_311190522.1">
    <property type="nucleotide sequence ID" value="NZ_CP115541.1"/>
</dbReference>
<organism evidence="2 3">
    <name type="scientific">Stenotrophomonas oahuensis</name>
    <dbReference type="NCBI Taxonomy" id="3003271"/>
    <lineage>
        <taxon>Bacteria</taxon>
        <taxon>Pseudomonadati</taxon>
        <taxon>Pseudomonadota</taxon>
        <taxon>Gammaproteobacteria</taxon>
        <taxon>Lysobacterales</taxon>
        <taxon>Lysobacteraceae</taxon>
        <taxon>Stenotrophomonas</taxon>
    </lineage>
</organism>
<gene>
    <name evidence="2" type="ORF">PDM29_12950</name>
</gene>
<evidence type="ECO:0000313" key="2">
    <source>
        <dbReference type="EMBL" id="WNH51271.1"/>
    </source>
</evidence>
<proteinExistence type="predicted"/>
<feature type="signal peptide" evidence="1">
    <location>
        <begin position="1"/>
        <end position="18"/>
    </location>
</feature>
<sequence length="148" mass="16585">MKYLLSLLALMWVTTASATSVAPMTLEQIVAQSDAAVIAKIEAVDMVDGQGRQVTDPAARTGPGSDNQIRLHLVLDEAVFTRTGPVPVRITVPLWQMWHYDLGQIQRQVGQKSIFLLKGQKYTFEPAYYNDFQRPRSEGRKIRKLVGL</sequence>
<keyword evidence="3" id="KW-1185">Reference proteome</keyword>
<accession>A0ABY9YKX9</accession>
<keyword evidence="1" id="KW-0732">Signal</keyword>
<feature type="chain" id="PRO_5047274372" evidence="1">
    <location>
        <begin position="19"/>
        <end position="148"/>
    </location>
</feature>
<evidence type="ECO:0000256" key="1">
    <source>
        <dbReference type="SAM" id="SignalP"/>
    </source>
</evidence>
<name>A0ABY9YKX9_9GAMM</name>
<evidence type="ECO:0000313" key="3">
    <source>
        <dbReference type="Proteomes" id="UP001302072"/>
    </source>
</evidence>